<sequence length="164" mass="18359">MTQSTDRIEKQVQLAASPDRVWEAVSNSGEFGQWFGVAFDGPFAADQPLFGRITPTRVDDDVAKAQEPYAGTVFEIVVDRIEPQQLFSFRWHPFAIDPHFDYASEPMTLVTFTLAAQAGGTLLTVTETGFDQLIEARRAKAREMNDQGWAAQMMLITKYLAKHA</sequence>
<proteinExistence type="inferred from homology"/>
<comment type="similarity">
    <text evidence="1">Belongs to the AHA1 family.</text>
</comment>
<dbReference type="SUPFAM" id="SSF55961">
    <property type="entry name" value="Bet v1-like"/>
    <property type="match status" value="1"/>
</dbReference>
<dbReference type="GO" id="GO:0008168">
    <property type="term" value="F:methyltransferase activity"/>
    <property type="evidence" value="ECO:0007669"/>
    <property type="project" value="UniProtKB-KW"/>
</dbReference>
<accession>A0A071MJX0</accession>
<reference evidence="3" key="1">
    <citation type="submission" date="2014-04" db="EMBL/GenBank/DDBJ databases">
        <title>In planta biocontrol of soil-borne Fusarium wilt of banana through a plant endophytic bacterium, Burkholderia cenocepacia 869T2.</title>
        <authorList>
            <person name="Ho Y.-N."/>
            <person name="Chiang H.-M."/>
            <person name="Chao C.-P."/>
            <person name="Su C.-C."/>
            <person name="Hsu H.-F."/>
            <person name="Guo C.-T."/>
            <person name="Hsieh J.-L."/>
            <person name="Huang C.-C."/>
        </authorList>
    </citation>
    <scope>NUCLEOTIDE SEQUENCE [LARGE SCALE GENOMIC DNA]</scope>
    <source>
        <strain evidence="3">869T2</strain>
    </source>
</reference>
<evidence type="ECO:0000256" key="1">
    <source>
        <dbReference type="ARBA" id="ARBA00006817"/>
    </source>
</evidence>
<keyword evidence="3" id="KW-0808">Transferase</keyword>
<dbReference type="Pfam" id="PF08327">
    <property type="entry name" value="AHSA1"/>
    <property type="match status" value="1"/>
</dbReference>
<evidence type="ECO:0000313" key="3">
    <source>
        <dbReference type="EMBL" id="KEA61192.1"/>
    </source>
</evidence>
<dbReference type="Gene3D" id="3.30.530.20">
    <property type="match status" value="1"/>
</dbReference>
<dbReference type="InterPro" id="IPR013538">
    <property type="entry name" value="ASHA1/2-like_C"/>
</dbReference>
<dbReference type="GO" id="GO:0032259">
    <property type="term" value="P:methylation"/>
    <property type="evidence" value="ECO:0007669"/>
    <property type="project" value="UniProtKB-KW"/>
</dbReference>
<dbReference type="AlphaFoldDB" id="A0A071MJX0"/>
<protein>
    <submittedName>
        <fullName evidence="3">Vanillate O-demethylase oxidoreductase VanB</fullName>
    </submittedName>
</protein>
<evidence type="ECO:0000259" key="2">
    <source>
        <dbReference type="Pfam" id="PF08327"/>
    </source>
</evidence>
<comment type="caution">
    <text evidence="3">The sequence shown here is derived from an EMBL/GenBank/DDBJ whole genome shotgun (WGS) entry which is preliminary data.</text>
</comment>
<keyword evidence="3" id="KW-0489">Methyltransferase</keyword>
<dbReference type="CDD" id="cd08898">
    <property type="entry name" value="SRPBCC_CalC_Aha1-like_5"/>
    <property type="match status" value="1"/>
</dbReference>
<dbReference type="InterPro" id="IPR023393">
    <property type="entry name" value="START-like_dom_sf"/>
</dbReference>
<name>A0A071MJX0_9BURK</name>
<dbReference type="OrthoDB" id="9800600at2"/>
<dbReference type="EMBL" id="JJOA01000002">
    <property type="protein sequence ID" value="KEA61192.1"/>
    <property type="molecule type" value="Genomic_DNA"/>
</dbReference>
<organism evidence="3">
    <name type="scientific">Burkholderia cenocepacia</name>
    <dbReference type="NCBI Taxonomy" id="95486"/>
    <lineage>
        <taxon>Bacteria</taxon>
        <taxon>Pseudomonadati</taxon>
        <taxon>Pseudomonadota</taxon>
        <taxon>Betaproteobacteria</taxon>
        <taxon>Burkholderiales</taxon>
        <taxon>Burkholderiaceae</taxon>
        <taxon>Burkholderia</taxon>
        <taxon>Burkholderia cepacia complex</taxon>
    </lineage>
</organism>
<feature type="domain" description="Activator of Hsp90 ATPase homologue 1/2-like C-terminal" evidence="2">
    <location>
        <begin position="16"/>
        <end position="160"/>
    </location>
</feature>
<gene>
    <name evidence="3" type="ORF">DT99_03485</name>
</gene>